<feature type="region of interest" description="Disordered" evidence="1">
    <location>
        <begin position="26"/>
        <end position="124"/>
    </location>
</feature>
<evidence type="ECO:0000313" key="3">
    <source>
        <dbReference type="EMBL" id="QPD04432.1"/>
    </source>
</evidence>
<evidence type="ECO:0000256" key="1">
    <source>
        <dbReference type="SAM" id="MobiDB-lite"/>
    </source>
</evidence>
<feature type="compositionally biased region" description="Gly residues" evidence="1">
    <location>
        <begin position="95"/>
        <end position="124"/>
    </location>
</feature>
<evidence type="ECO:0000313" key="4">
    <source>
        <dbReference type="Proteomes" id="UP000593737"/>
    </source>
</evidence>
<sequence>MRMRQTCMYVIAGSVLLFQGMAYAEQSKNRSTDTMGQSSSDGSSGSMKSQPKHPQGSKGVESYQPSTGAKEGSDSTLPDPTTMPYPDKGAKKGKGSSGGSGSGSSGSMGSSGGTGSSGGSGGGY</sequence>
<keyword evidence="2" id="KW-0732">Signal</keyword>
<gene>
    <name evidence="3" type="ORF">Nkreftii_002206</name>
</gene>
<dbReference type="KEGG" id="nkf:Nkreftii_002206"/>
<dbReference type="EMBL" id="CP047423">
    <property type="protein sequence ID" value="QPD04432.1"/>
    <property type="molecule type" value="Genomic_DNA"/>
</dbReference>
<name>A0A7S8FEP6_9BACT</name>
<accession>A0A7S8FEP6</accession>
<proteinExistence type="predicted"/>
<reference evidence="3 4" key="1">
    <citation type="journal article" date="2020" name="ISME J.">
        <title>Enrichment and physiological characterization of a novel comammox Nitrospira indicates ammonium inhibition of complete nitrification.</title>
        <authorList>
            <person name="Sakoula D."/>
            <person name="Koch H."/>
            <person name="Frank J."/>
            <person name="Jetten M.S.M."/>
            <person name="van Kessel M.A.H.J."/>
            <person name="Lucker S."/>
        </authorList>
    </citation>
    <scope>NUCLEOTIDE SEQUENCE [LARGE SCALE GENOMIC DNA]</scope>
    <source>
        <strain evidence="3">Comreactor17</strain>
    </source>
</reference>
<feature type="chain" id="PRO_5032857173" evidence="2">
    <location>
        <begin position="25"/>
        <end position="124"/>
    </location>
</feature>
<organism evidence="3 4">
    <name type="scientific">Candidatus Nitrospira kreftii</name>
    <dbReference type="NCBI Taxonomy" id="2652173"/>
    <lineage>
        <taxon>Bacteria</taxon>
        <taxon>Pseudomonadati</taxon>
        <taxon>Nitrospirota</taxon>
        <taxon>Nitrospiria</taxon>
        <taxon>Nitrospirales</taxon>
        <taxon>Nitrospiraceae</taxon>
        <taxon>Nitrospira</taxon>
    </lineage>
</organism>
<feature type="compositionally biased region" description="Low complexity" evidence="1">
    <location>
        <begin position="32"/>
        <end position="49"/>
    </location>
</feature>
<dbReference type="Proteomes" id="UP000593737">
    <property type="component" value="Chromosome"/>
</dbReference>
<evidence type="ECO:0000256" key="2">
    <source>
        <dbReference type="SAM" id="SignalP"/>
    </source>
</evidence>
<protein>
    <submittedName>
        <fullName evidence="3">Uncharacterized protein</fullName>
    </submittedName>
</protein>
<feature type="signal peptide" evidence="2">
    <location>
        <begin position="1"/>
        <end position="24"/>
    </location>
</feature>
<dbReference type="AlphaFoldDB" id="A0A7S8FEP6"/>